<dbReference type="AlphaFoldDB" id="A0A0F7TD36"/>
<organism evidence="1 2">
    <name type="scientific">Penicillium brasilianum</name>
    <dbReference type="NCBI Taxonomy" id="104259"/>
    <lineage>
        <taxon>Eukaryota</taxon>
        <taxon>Fungi</taxon>
        <taxon>Dikarya</taxon>
        <taxon>Ascomycota</taxon>
        <taxon>Pezizomycotina</taxon>
        <taxon>Eurotiomycetes</taxon>
        <taxon>Eurotiomycetidae</taxon>
        <taxon>Eurotiales</taxon>
        <taxon>Aspergillaceae</taxon>
        <taxon>Penicillium</taxon>
    </lineage>
</organism>
<reference evidence="2" key="1">
    <citation type="journal article" date="2015" name="Genome Announc.">
        <title>Draft genome sequence of the fungus Penicillium brasilianum MG11.</title>
        <authorList>
            <person name="Horn F."/>
            <person name="Linde J."/>
            <person name="Mattern D.J."/>
            <person name="Walther G."/>
            <person name="Guthke R."/>
            <person name="Brakhage A.A."/>
            <person name="Valiante V."/>
        </authorList>
    </citation>
    <scope>NUCLEOTIDE SEQUENCE [LARGE SCALE GENOMIC DNA]</scope>
    <source>
        <strain evidence="2">MG11</strain>
    </source>
</reference>
<dbReference type="Proteomes" id="UP000042958">
    <property type="component" value="Unassembled WGS sequence"/>
</dbReference>
<protein>
    <submittedName>
        <fullName evidence="1">Uncharacterized protein</fullName>
    </submittedName>
</protein>
<proteinExistence type="predicted"/>
<gene>
    <name evidence="1" type="ORF">PMG11_00959</name>
</gene>
<dbReference type="STRING" id="104259.A0A0F7TD36"/>
<accession>A0A0F7TD36</accession>
<keyword evidence="2" id="KW-1185">Reference proteome</keyword>
<sequence length="314" mass="36169">MDQELFHDESWTEPWRSSEFPAGETALERRRRFRKKPGWSSGWNDWVPRFFQIQATRAGGWPWGYVIYRTTFTETSDQDWAVALEILDRYCHAAINKSKRVPEFRLQPNIDGIVAEGYRNVIIQDPSLEGAPTDIIRKRHIQWVEERGFELGLGTPRFDFCIALDARSIRSILASTEPEQPGMIGYVNVVDCTFEYHPEDPDDECGEYYDGLVRVSLNSIFQFALSSDDITPQESPWGDGGMDRPGWVIYTDGHCSAIEKQEVFLVPSDYNLYPISYNRDWPRKKNMTESQYKERLKLAIAGSEPESFTPASGV</sequence>
<dbReference type="OrthoDB" id="6499973at2759"/>
<evidence type="ECO:0000313" key="1">
    <source>
        <dbReference type="EMBL" id="CEJ54659.1"/>
    </source>
</evidence>
<dbReference type="EMBL" id="CDHK01000001">
    <property type="protein sequence ID" value="CEJ54659.1"/>
    <property type="molecule type" value="Genomic_DNA"/>
</dbReference>
<name>A0A0F7TD36_PENBI</name>
<evidence type="ECO:0000313" key="2">
    <source>
        <dbReference type="Proteomes" id="UP000042958"/>
    </source>
</evidence>